<evidence type="ECO:0000256" key="1">
    <source>
        <dbReference type="SAM" id="MobiDB-lite"/>
    </source>
</evidence>
<keyword evidence="3" id="KW-1185">Reference proteome</keyword>
<dbReference type="InterPro" id="IPR036322">
    <property type="entry name" value="WD40_repeat_dom_sf"/>
</dbReference>
<feature type="region of interest" description="Disordered" evidence="1">
    <location>
        <begin position="399"/>
        <end position="431"/>
    </location>
</feature>
<dbReference type="AlphaFoldDB" id="A0AAD7X5L5"/>
<dbReference type="EMBL" id="JAPEVG010000510">
    <property type="protein sequence ID" value="KAJ8461944.1"/>
    <property type="molecule type" value="Genomic_DNA"/>
</dbReference>
<dbReference type="Proteomes" id="UP001215151">
    <property type="component" value="Unassembled WGS sequence"/>
</dbReference>
<evidence type="ECO:0000313" key="2">
    <source>
        <dbReference type="EMBL" id="KAJ8461944.1"/>
    </source>
</evidence>
<name>A0AAD7X5L5_9APHY</name>
<sequence length="446" mass="48936">MTPPQSRALLEILPLSSTSSHLREPELMVMQVYRTHVLDRPVDLLLRSPDGRVLATCSEIGPGGSIVFLRSQSLEEVARIASQTTPIAMCWAALKEKPALACLCRDGKVRIWKLDASYVPAKMTRVTVIYPDVSPMTSGMVAYEDSQRLLAVAAGNTLRTWLLGERVTALGGLRSTLDHAVITHIEFNTGTSRIFLFYQNQGKIVEYDVQQAVVVMETRIADQIDFVTFTNSDQFITGNRKMLELHSVHTLSLSTYQEHPGRYTPLSSQELRKGPFTFLSAAEGGILLCCMESGEIQVWDVTSWTCKGVFRSSNSKVAGLLALPSEDLSPQDGTLEQTIVLASATGLEIWEVHSNGGDLPDENSVASYVDDWRLASADMATVEMFDEASCNHSHEQAFEGADIDDWQVPSQTTPSRGRQDEEGSNGVDTPQAGTACVPPLFVIYAC</sequence>
<gene>
    <name evidence="2" type="ORF">ONZ51_g11219</name>
</gene>
<organism evidence="2 3">
    <name type="scientific">Trametes cubensis</name>
    <dbReference type="NCBI Taxonomy" id="1111947"/>
    <lineage>
        <taxon>Eukaryota</taxon>
        <taxon>Fungi</taxon>
        <taxon>Dikarya</taxon>
        <taxon>Basidiomycota</taxon>
        <taxon>Agaricomycotina</taxon>
        <taxon>Agaricomycetes</taxon>
        <taxon>Polyporales</taxon>
        <taxon>Polyporaceae</taxon>
        <taxon>Trametes</taxon>
    </lineage>
</organism>
<dbReference type="SUPFAM" id="SSF50978">
    <property type="entry name" value="WD40 repeat-like"/>
    <property type="match status" value="1"/>
</dbReference>
<accession>A0AAD7X5L5</accession>
<protein>
    <submittedName>
        <fullName evidence="2">Uncharacterized protein</fullName>
    </submittedName>
</protein>
<dbReference type="InterPro" id="IPR015943">
    <property type="entry name" value="WD40/YVTN_repeat-like_dom_sf"/>
</dbReference>
<evidence type="ECO:0000313" key="3">
    <source>
        <dbReference type="Proteomes" id="UP001215151"/>
    </source>
</evidence>
<reference evidence="2" key="1">
    <citation type="submission" date="2022-11" db="EMBL/GenBank/DDBJ databases">
        <title>Genome Sequence of Cubamyces cubensis.</title>
        <authorList>
            <person name="Buettner E."/>
        </authorList>
    </citation>
    <scope>NUCLEOTIDE SEQUENCE</scope>
    <source>
        <strain evidence="2">MPL-01</strain>
    </source>
</reference>
<comment type="caution">
    <text evidence="2">The sequence shown here is derived from an EMBL/GenBank/DDBJ whole genome shotgun (WGS) entry which is preliminary data.</text>
</comment>
<proteinExistence type="predicted"/>
<dbReference type="Gene3D" id="2.130.10.10">
    <property type="entry name" value="YVTN repeat-like/Quinoprotein amine dehydrogenase"/>
    <property type="match status" value="2"/>
</dbReference>